<dbReference type="GO" id="GO:0016020">
    <property type="term" value="C:membrane"/>
    <property type="evidence" value="ECO:0007669"/>
    <property type="project" value="TreeGrafter"/>
</dbReference>
<dbReference type="PANTHER" id="PTHR12894:SF43">
    <property type="entry name" value="VACUOLAR SORTING PROTEIN 3"/>
    <property type="match status" value="1"/>
</dbReference>
<dbReference type="GO" id="GO:0005737">
    <property type="term" value="C:cytoplasm"/>
    <property type="evidence" value="ECO:0007669"/>
    <property type="project" value="TreeGrafter"/>
</dbReference>
<dbReference type="InterPro" id="IPR032914">
    <property type="entry name" value="Vam6/VPS39/TRAP1"/>
</dbReference>
<dbReference type="PANTHER" id="PTHR12894">
    <property type="entry name" value="CNH DOMAIN CONTAINING"/>
    <property type="match status" value="1"/>
</dbReference>
<dbReference type="InterPro" id="IPR001180">
    <property type="entry name" value="CNH_dom"/>
</dbReference>
<dbReference type="InterPro" id="IPR019452">
    <property type="entry name" value="VPS39/TGF_beta_rcpt-assoc_1"/>
</dbReference>
<dbReference type="InterPro" id="IPR019453">
    <property type="entry name" value="VPS39/TGFA1_Znf"/>
</dbReference>
<dbReference type="SUPFAM" id="SSF50978">
    <property type="entry name" value="WD40 repeat-like"/>
    <property type="match status" value="1"/>
</dbReference>
<keyword evidence="2" id="KW-0175">Coiled coil</keyword>
<evidence type="ECO:0000313" key="4">
    <source>
        <dbReference type="EnsemblPlants" id="MELO3C021785.2.1"/>
    </source>
</evidence>
<dbReference type="GO" id="GO:0006914">
    <property type="term" value="P:autophagy"/>
    <property type="evidence" value="ECO:0007669"/>
    <property type="project" value="TreeGrafter"/>
</dbReference>
<dbReference type="EnsemblPlants" id="MELO3C021785.2.1">
    <property type="protein sequence ID" value="MELO3C021785.2.1"/>
    <property type="gene ID" value="MELO3C021785.2"/>
</dbReference>
<dbReference type="InterPro" id="IPR000547">
    <property type="entry name" value="Clathrin_H-chain/VPS_repeat"/>
</dbReference>
<reference evidence="4" key="1">
    <citation type="submission" date="2023-03" db="UniProtKB">
        <authorList>
            <consortium name="EnsemblPlants"/>
        </authorList>
    </citation>
    <scope>IDENTIFICATION</scope>
</reference>
<evidence type="ECO:0000259" key="3">
    <source>
        <dbReference type="PROSITE" id="PS50219"/>
    </source>
</evidence>
<dbReference type="PROSITE" id="PS50219">
    <property type="entry name" value="CNH"/>
    <property type="match status" value="1"/>
</dbReference>
<evidence type="ECO:0000256" key="1">
    <source>
        <dbReference type="PROSITE-ProRule" id="PRU01006"/>
    </source>
</evidence>
<dbReference type="Pfam" id="PF10367">
    <property type="entry name" value="zf-Vps39_C"/>
    <property type="match status" value="1"/>
</dbReference>
<dbReference type="InterPro" id="IPR036322">
    <property type="entry name" value="WD40_repeat_dom_sf"/>
</dbReference>
<evidence type="ECO:0000256" key="2">
    <source>
        <dbReference type="SAM" id="Coils"/>
    </source>
</evidence>
<dbReference type="Pfam" id="PF00780">
    <property type="entry name" value="CNH"/>
    <property type="match status" value="1"/>
</dbReference>
<dbReference type="GO" id="GO:0034058">
    <property type="term" value="P:endosomal vesicle fusion"/>
    <property type="evidence" value="ECO:0007669"/>
    <property type="project" value="TreeGrafter"/>
</dbReference>
<accession>A0A9I9DQY0</accession>
<sequence>GKYTINSKKEDGRNFAKFTNERTPKVPIKLHYQFSSATSVPSSSSSIDGVSQLAIWGINLLLTHPMAKPERAVLEPLGEEFDISTHFRTSIRSLAVSPFSDSETLIYAGTKSGALVLFSVTPKYSSSTALVSETASLDTPRITSSSEGLSLLRTVAVSVSSIVCLHVLRGIEKVLVLCSDGFLYIVDSLLSLPVKRLAGLKGVSLIAKRIRSSESEFSSLYGRVDNNSGFVSPSQRLLQRLGSGMRTNGLKIKESESPREESDFVFAALAGKRLILFEVVLGRRTGRSDRNTNDPTESLLILKELQCKEGFSTMVWLNDSIIAGAASGYYLFSCVTGESSLIFKLPELSSPPCLKLLRKECKVLLLVDRVGITVNAYGQPIGGSLVFHDIPNSVAEISSYVVVASSGQLKLYHRNTGSCIQTITFNGNGTEPCIVSDEDDGSGDVIAAAVTSKVMCYQKLPCDEQIKDLLRRKNFKEAISLAEDLECAGEMSKDMLYFVHAQIGFLLLFDLQFEEAVNHFLQSETMQPSEIFPFVMKDPNRWSLLIPRNRYWAMHPPPAPFEDVIDDGLLAIQRAAFLKKVGVETAVNDDFLLNPPTRSDLLESAVKHIIRYLEASRQKELVSAVREGVDTLLMCLYRTLNSVDKMEKLASSENNCVVEELETLLEDSGHLRTLAFLYASKGMSSKALAIWRILGRNYPSRLLKDSSMDESTMDSNVWDISGKETAAAEASKILEESSDQALVLQHLGWIADINQHFAIQILTSEKRESQLSPDDIITAIDSKKVEMLQRYIQWLIEEQESCDPHFHSLYALSLAKSAVELDSTQSLDSSSDPKISDQSLNSIFEQPIRERLQIFLQSSDLYDPEEVLHLIEGSELWLEKAILYRKLGQEALVLRILALKLEDSEAAEQYCAEIGRSDAYVQLLDMYLDPQNGKEPMFKAAVRLLHNHGESLDPFRVLETLSPDMPLQIASETILKLLKARFHHKCQGQIVHNTSRALDLEARLARLEERSRHVQINDESLCDSCHARLGTKLFAMYPDDTVVCYKCYRRQGESTSVTGRNFKQDVLIKPGWLVMD</sequence>
<proteinExistence type="predicted"/>
<organism evidence="4">
    <name type="scientific">Cucumis melo</name>
    <name type="common">Muskmelon</name>
    <dbReference type="NCBI Taxonomy" id="3656"/>
    <lineage>
        <taxon>Eukaryota</taxon>
        <taxon>Viridiplantae</taxon>
        <taxon>Streptophyta</taxon>
        <taxon>Embryophyta</taxon>
        <taxon>Tracheophyta</taxon>
        <taxon>Spermatophyta</taxon>
        <taxon>Magnoliopsida</taxon>
        <taxon>eudicotyledons</taxon>
        <taxon>Gunneridae</taxon>
        <taxon>Pentapetalae</taxon>
        <taxon>rosids</taxon>
        <taxon>fabids</taxon>
        <taxon>Cucurbitales</taxon>
        <taxon>Cucurbitaceae</taxon>
        <taxon>Benincaseae</taxon>
        <taxon>Cucumis</taxon>
    </lineage>
</organism>
<name>A0A9I9DQY0_CUCME</name>
<feature type="domain" description="CNH" evidence="3">
    <location>
        <begin position="90"/>
        <end position="438"/>
    </location>
</feature>
<dbReference type="Pfam" id="PF10366">
    <property type="entry name" value="Vps39_1"/>
    <property type="match status" value="1"/>
</dbReference>
<protein>
    <recommendedName>
        <fullName evidence="3">CNH domain-containing protein</fullName>
    </recommendedName>
</protein>
<feature type="repeat" description="CHCR" evidence="1">
    <location>
        <begin position="761"/>
        <end position="936"/>
    </location>
</feature>
<dbReference type="Gramene" id="MELO3C021785.2.1">
    <property type="protein sequence ID" value="MELO3C021785.2.1"/>
    <property type="gene ID" value="MELO3C021785.2"/>
</dbReference>
<dbReference type="GO" id="GO:0006886">
    <property type="term" value="P:intracellular protein transport"/>
    <property type="evidence" value="ECO:0007669"/>
    <property type="project" value="UniProtKB-UniRule"/>
</dbReference>
<feature type="coiled-coil region" evidence="2">
    <location>
        <begin position="990"/>
        <end position="1017"/>
    </location>
</feature>
<dbReference type="AlphaFoldDB" id="A0A9I9DQY0"/>
<dbReference type="PROSITE" id="PS50236">
    <property type="entry name" value="CHCR"/>
    <property type="match status" value="1"/>
</dbReference>